<dbReference type="InterPro" id="IPR021838">
    <property type="entry name" value="DUF3431"/>
</dbReference>
<dbReference type="Proteomes" id="UP000504638">
    <property type="component" value="Unplaced"/>
</dbReference>
<protein>
    <submittedName>
        <fullName evidence="1 3">Uncharacterized protein</fullName>
    </submittedName>
</protein>
<dbReference type="GeneID" id="54416123"/>
<gene>
    <name evidence="1 3" type="ORF">P152DRAFT_373119</name>
</gene>
<reference evidence="3" key="3">
    <citation type="submission" date="2025-04" db="UniProtKB">
        <authorList>
            <consortium name="RefSeq"/>
        </authorList>
    </citation>
    <scope>IDENTIFICATION</scope>
    <source>
        <strain evidence="3">CBS 781.70</strain>
    </source>
</reference>
<dbReference type="PANTHER" id="PTHR37490">
    <property type="entry name" value="EXPRESSED PROTEIN"/>
    <property type="match status" value="1"/>
</dbReference>
<dbReference type="EMBL" id="ML975153">
    <property type="protein sequence ID" value="KAF1814610.1"/>
    <property type="molecule type" value="Genomic_DNA"/>
</dbReference>
<evidence type="ECO:0000313" key="1">
    <source>
        <dbReference type="EMBL" id="KAF1814610.1"/>
    </source>
</evidence>
<evidence type="ECO:0000313" key="3">
    <source>
        <dbReference type="RefSeq" id="XP_033536241.1"/>
    </source>
</evidence>
<organism evidence="1">
    <name type="scientific">Eremomyces bilateralis CBS 781.70</name>
    <dbReference type="NCBI Taxonomy" id="1392243"/>
    <lineage>
        <taxon>Eukaryota</taxon>
        <taxon>Fungi</taxon>
        <taxon>Dikarya</taxon>
        <taxon>Ascomycota</taxon>
        <taxon>Pezizomycotina</taxon>
        <taxon>Dothideomycetes</taxon>
        <taxon>Dothideomycetes incertae sedis</taxon>
        <taxon>Eremomycetales</taxon>
        <taxon>Eremomycetaceae</taxon>
        <taxon>Eremomyces</taxon>
    </lineage>
</organism>
<dbReference type="RefSeq" id="XP_033536241.1">
    <property type="nucleotide sequence ID" value="XM_033675553.1"/>
</dbReference>
<feature type="non-terminal residue" evidence="1">
    <location>
        <position position="1"/>
    </location>
</feature>
<reference evidence="3" key="2">
    <citation type="submission" date="2020-04" db="EMBL/GenBank/DDBJ databases">
        <authorList>
            <consortium name="NCBI Genome Project"/>
        </authorList>
    </citation>
    <scope>NUCLEOTIDE SEQUENCE</scope>
    <source>
        <strain evidence="3">CBS 781.70</strain>
    </source>
</reference>
<dbReference type="PANTHER" id="PTHR37490:SF3">
    <property type="entry name" value="DUF3431 DOMAIN CONTAINING PROTEIN"/>
    <property type="match status" value="1"/>
</dbReference>
<dbReference type="AlphaFoldDB" id="A0A6G1G9M6"/>
<evidence type="ECO:0000313" key="2">
    <source>
        <dbReference type="Proteomes" id="UP000504638"/>
    </source>
</evidence>
<feature type="non-terminal residue" evidence="1">
    <location>
        <position position="248"/>
    </location>
</feature>
<proteinExistence type="predicted"/>
<dbReference type="Pfam" id="PF11913">
    <property type="entry name" value="DUF3431"/>
    <property type="match status" value="1"/>
</dbReference>
<sequence length="248" mass="28060">AKYSTTLVVSQCCKQSIKWVEHTFRDLDKAIYSLDGSLQDGARSVATNRSSVEPIAFLEYVIDHYDQLPDVSVFVHAHASTWHQNDLLGFSTSSIIARLNLAHVMKQGYQPLRCEHAPGCGASSIDLNTTTTPLSSDIDLYAAKAKDDFQEIDQSLFRKAWRELHGDAALPARLAAPAYSQFAVTRPMIRSMSLERWMHYRQWVEETPLPNTHVARVFEYMWQYLFLGEGEHCPDVFTCACDGFAVCF</sequence>
<dbReference type="OrthoDB" id="426718at2759"/>
<name>A0A6G1G9M6_9PEZI</name>
<keyword evidence="2" id="KW-1185">Reference proteome</keyword>
<reference evidence="1 3" key="1">
    <citation type="submission" date="2020-01" db="EMBL/GenBank/DDBJ databases">
        <authorList>
            <consortium name="DOE Joint Genome Institute"/>
            <person name="Haridas S."/>
            <person name="Albert R."/>
            <person name="Binder M."/>
            <person name="Bloem J."/>
            <person name="Labutti K."/>
            <person name="Salamov A."/>
            <person name="Andreopoulos B."/>
            <person name="Baker S.E."/>
            <person name="Barry K."/>
            <person name="Bills G."/>
            <person name="Bluhm B.H."/>
            <person name="Cannon C."/>
            <person name="Castanera R."/>
            <person name="Culley D.E."/>
            <person name="Daum C."/>
            <person name="Ezra D."/>
            <person name="Gonzalez J.B."/>
            <person name="Henrissat B."/>
            <person name="Kuo A."/>
            <person name="Liang C."/>
            <person name="Lipzen A."/>
            <person name="Lutzoni F."/>
            <person name="Magnuson J."/>
            <person name="Mondo S."/>
            <person name="Nolan M."/>
            <person name="Ohm R."/>
            <person name="Pangilinan J."/>
            <person name="Park H.-J."/>
            <person name="Ramirez L."/>
            <person name="Alfaro M."/>
            <person name="Sun H."/>
            <person name="Tritt A."/>
            <person name="Yoshinaga Y."/>
            <person name="Zwiers L.-H."/>
            <person name="Turgeon B.G."/>
            <person name="Goodwin S.B."/>
            <person name="Spatafora J.W."/>
            <person name="Crous P.W."/>
            <person name="Grigoriev I.V."/>
        </authorList>
    </citation>
    <scope>NUCLEOTIDE SEQUENCE</scope>
    <source>
        <strain evidence="1 3">CBS 781.70</strain>
    </source>
</reference>
<accession>A0A6G1G9M6</accession>